<organism evidence="2 3">
    <name type="scientific">Goodfellowiella coeruleoviolacea</name>
    <dbReference type="NCBI Taxonomy" id="334858"/>
    <lineage>
        <taxon>Bacteria</taxon>
        <taxon>Bacillati</taxon>
        <taxon>Actinomycetota</taxon>
        <taxon>Actinomycetes</taxon>
        <taxon>Pseudonocardiales</taxon>
        <taxon>Pseudonocardiaceae</taxon>
        <taxon>Goodfellowiella</taxon>
    </lineage>
</organism>
<feature type="coiled-coil region" evidence="1">
    <location>
        <begin position="270"/>
        <end position="297"/>
    </location>
</feature>
<name>A0AAE3GH17_9PSEU</name>
<evidence type="ECO:0000313" key="3">
    <source>
        <dbReference type="Proteomes" id="UP001206128"/>
    </source>
</evidence>
<accession>A0AAE3GH17</accession>
<comment type="caution">
    <text evidence="2">The sequence shown here is derived from an EMBL/GenBank/DDBJ whole genome shotgun (WGS) entry which is preliminary data.</text>
</comment>
<keyword evidence="3" id="KW-1185">Reference proteome</keyword>
<reference evidence="2" key="1">
    <citation type="submission" date="2022-06" db="EMBL/GenBank/DDBJ databases">
        <title>Genomic Encyclopedia of Archaeal and Bacterial Type Strains, Phase II (KMG-II): from individual species to whole genera.</title>
        <authorList>
            <person name="Goeker M."/>
        </authorList>
    </citation>
    <scope>NUCLEOTIDE SEQUENCE</scope>
    <source>
        <strain evidence="2">DSM 43935</strain>
    </source>
</reference>
<evidence type="ECO:0000313" key="2">
    <source>
        <dbReference type="EMBL" id="MCP2168107.1"/>
    </source>
</evidence>
<dbReference type="Proteomes" id="UP001206128">
    <property type="component" value="Unassembled WGS sequence"/>
</dbReference>
<dbReference type="RefSeq" id="WP_253775623.1">
    <property type="nucleotide sequence ID" value="NZ_JAMTCK010000012.1"/>
</dbReference>
<gene>
    <name evidence="2" type="ORF">LX83_004981</name>
</gene>
<dbReference type="SUPFAM" id="SSF47413">
    <property type="entry name" value="lambda repressor-like DNA-binding domains"/>
    <property type="match status" value="1"/>
</dbReference>
<dbReference type="Gene3D" id="1.10.260.40">
    <property type="entry name" value="lambda repressor-like DNA-binding domains"/>
    <property type="match status" value="1"/>
</dbReference>
<sequence>MSKYEPGMQLLAEVVRRRRERLGITQEDVAEKYGGPSVASMHTIENGLAKSFRSKTLFSLDNALSWIKGTATCLIEGGTPSACFAPNYDDFVEDAINRVSEFVNEKYDRLVGDTSAPPPEEEKQLPTVIGVRHGMLKPMETLSVWGRLSDPASMLPPRSIVTVDQLIRHVLPGLTIEELEKLSVAAMATAEAKHIEREKSIGLPDPSRIAAVDEPDPDAPEEVAEAWAELMGREMEYQATYNWLKAALDKRLDVEAKYHSRTTGHLRAMVASARASYERAEMRAREALVEAEAAHRAYKEAVQRMTGDEHGVD</sequence>
<dbReference type="AlphaFoldDB" id="A0AAE3GH17"/>
<evidence type="ECO:0000256" key="1">
    <source>
        <dbReference type="SAM" id="Coils"/>
    </source>
</evidence>
<protein>
    <submittedName>
        <fullName evidence="2">Helix-turn-helix domain-containing protein</fullName>
    </submittedName>
</protein>
<dbReference type="EMBL" id="JAMTCK010000012">
    <property type="protein sequence ID" value="MCP2168107.1"/>
    <property type="molecule type" value="Genomic_DNA"/>
</dbReference>
<proteinExistence type="predicted"/>
<dbReference type="GO" id="GO:0003677">
    <property type="term" value="F:DNA binding"/>
    <property type="evidence" value="ECO:0007669"/>
    <property type="project" value="InterPro"/>
</dbReference>
<keyword evidence="1" id="KW-0175">Coiled coil</keyword>
<dbReference type="InterPro" id="IPR010982">
    <property type="entry name" value="Lambda_DNA-bd_dom_sf"/>
</dbReference>